<reference evidence="2" key="2">
    <citation type="submission" date="2021-08" db="EMBL/GenBank/DDBJ databases">
        <authorList>
            <person name="Tani A."/>
            <person name="Ola A."/>
            <person name="Ogura Y."/>
            <person name="Katsura K."/>
            <person name="Hayashi T."/>
        </authorList>
    </citation>
    <scope>NUCLEOTIDE SEQUENCE</scope>
    <source>
        <strain evidence="2">DSM 23632</strain>
    </source>
</reference>
<feature type="region of interest" description="Disordered" evidence="1">
    <location>
        <begin position="1"/>
        <end position="61"/>
    </location>
</feature>
<comment type="caution">
    <text evidence="2">The sequence shown here is derived from an EMBL/GenBank/DDBJ whole genome shotgun (WGS) entry which is preliminary data.</text>
</comment>
<gene>
    <name evidence="2" type="ORF">MPOCJGCO_4858</name>
</gene>
<accession>A0ABQ4U8I6</accession>
<proteinExistence type="predicted"/>
<evidence type="ECO:0000313" key="3">
    <source>
        <dbReference type="Proteomes" id="UP001055057"/>
    </source>
</evidence>
<sequence>MKKPIKPGSEAGHSKEGGALGNIDEQRGHPGKGTGGPSVKDSESGNRSVGTRQDAPDKRGC</sequence>
<dbReference type="EMBL" id="BPRB01000387">
    <property type="protein sequence ID" value="GJE62723.1"/>
    <property type="molecule type" value="Genomic_DNA"/>
</dbReference>
<dbReference type="Proteomes" id="UP001055057">
    <property type="component" value="Unassembled WGS sequence"/>
</dbReference>
<protein>
    <submittedName>
        <fullName evidence="2">Uncharacterized protein</fullName>
    </submittedName>
</protein>
<evidence type="ECO:0000256" key="1">
    <source>
        <dbReference type="SAM" id="MobiDB-lite"/>
    </source>
</evidence>
<dbReference type="RefSeq" id="WP_238185359.1">
    <property type="nucleotide sequence ID" value="NZ_BPRB01000387.1"/>
</dbReference>
<keyword evidence="3" id="KW-1185">Reference proteome</keyword>
<name>A0ABQ4U8I6_9HYPH</name>
<evidence type="ECO:0000313" key="2">
    <source>
        <dbReference type="EMBL" id="GJE62723.1"/>
    </source>
</evidence>
<reference evidence="2" key="1">
    <citation type="journal article" date="2021" name="Front. Microbiol.">
        <title>Comprehensive Comparative Genomics and Phenotyping of Methylobacterium Species.</title>
        <authorList>
            <person name="Alessa O."/>
            <person name="Ogura Y."/>
            <person name="Fujitani Y."/>
            <person name="Takami H."/>
            <person name="Hayashi T."/>
            <person name="Sahin N."/>
            <person name="Tani A."/>
        </authorList>
    </citation>
    <scope>NUCLEOTIDE SEQUENCE</scope>
    <source>
        <strain evidence="2">DSM 23632</strain>
    </source>
</reference>
<organism evidence="2 3">
    <name type="scientific">Methylobacterium trifolii</name>
    <dbReference type="NCBI Taxonomy" id="1003092"/>
    <lineage>
        <taxon>Bacteria</taxon>
        <taxon>Pseudomonadati</taxon>
        <taxon>Pseudomonadota</taxon>
        <taxon>Alphaproteobacteria</taxon>
        <taxon>Hyphomicrobiales</taxon>
        <taxon>Methylobacteriaceae</taxon>
        <taxon>Methylobacterium</taxon>
    </lineage>
</organism>